<feature type="region of interest" description="Disordered" evidence="1">
    <location>
        <begin position="26"/>
        <end position="53"/>
    </location>
</feature>
<accession>A0AAE1SKV0</accession>
<sequence length="87" mass="8776">MKNLFKTILLLSIICLLLTSAVAPGGGGGGRGGGGGGRGGRGGGGGGEWRPIPIPRGGHPVIRSSASSSLGYWSCIATSYFAYFLFF</sequence>
<keyword evidence="2" id="KW-0812">Transmembrane</keyword>
<gene>
    <name evidence="4" type="ORF">RND71_011014</name>
</gene>
<feature type="chain" id="PRO_5042041299" evidence="3">
    <location>
        <begin position="22"/>
        <end position="87"/>
    </location>
</feature>
<comment type="caution">
    <text evidence="4">The sequence shown here is derived from an EMBL/GenBank/DDBJ whole genome shotgun (WGS) entry which is preliminary data.</text>
</comment>
<name>A0AAE1SKV0_9SOLA</name>
<evidence type="ECO:0000256" key="2">
    <source>
        <dbReference type="SAM" id="Phobius"/>
    </source>
</evidence>
<dbReference type="Proteomes" id="UP001291623">
    <property type="component" value="Unassembled WGS sequence"/>
</dbReference>
<organism evidence="4 5">
    <name type="scientific">Anisodus tanguticus</name>
    <dbReference type="NCBI Taxonomy" id="243964"/>
    <lineage>
        <taxon>Eukaryota</taxon>
        <taxon>Viridiplantae</taxon>
        <taxon>Streptophyta</taxon>
        <taxon>Embryophyta</taxon>
        <taxon>Tracheophyta</taxon>
        <taxon>Spermatophyta</taxon>
        <taxon>Magnoliopsida</taxon>
        <taxon>eudicotyledons</taxon>
        <taxon>Gunneridae</taxon>
        <taxon>Pentapetalae</taxon>
        <taxon>asterids</taxon>
        <taxon>lamiids</taxon>
        <taxon>Solanales</taxon>
        <taxon>Solanaceae</taxon>
        <taxon>Solanoideae</taxon>
        <taxon>Hyoscyameae</taxon>
        <taxon>Anisodus</taxon>
    </lineage>
</organism>
<keyword evidence="3" id="KW-0732">Signal</keyword>
<feature type="transmembrane region" description="Helical" evidence="2">
    <location>
        <begin position="70"/>
        <end position="86"/>
    </location>
</feature>
<dbReference type="AlphaFoldDB" id="A0AAE1SKV0"/>
<feature type="compositionally biased region" description="Gly residues" evidence="1">
    <location>
        <begin position="26"/>
        <end position="48"/>
    </location>
</feature>
<evidence type="ECO:0000256" key="3">
    <source>
        <dbReference type="SAM" id="SignalP"/>
    </source>
</evidence>
<evidence type="ECO:0000313" key="4">
    <source>
        <dbReference type="EMBL" id="KAK4371539.1"/>
    </source>
</evidence>
<feature type="signal peptide" evidence="3">
    <location>
        <begin position="1"/>
        <end position="21"/>
    </location>
</feature>
<protein>
    <submittedName>
        <fullName evidence="4">Uncharacterized protein</fullName>
    </submittedName>
</protein>
<keyword evidence="2" id="KW-0472">Membrane</keyword>
<keyword evidence="2" id="KW-1133">Transmembrane helix</keyword>
<dbReference type="EMBL" id="JAVYJV010000005">
    <property type="protein sequence ID" value="KAK4371539.1"/>
    <property type="molecule type" value="Genomic_DNA"/>
</dbReference>
<evidence type="ECO:0000256" key="1">
    <source>
        <dbReference type="SAM" id="MobiDB-lite"/>
    </source>
</evidence>
<evidence type="ECO:0000313" key="5">
    <source>
        <dbReference type="Proteomes" id="UP001291623"/>
    </source>
</evidence>
<proteinExistence type="predicted"/>
<reference evidence="4" key="1">
    <citation type="submission" date="2023-12" db="EMBL/GenBank/DDBJ databases">
        <title>Genome assembly of Anisodus tanguticus.</title>
        <authorList>
            <person name="Wang Y.-J."/>
        </authorList>
    </citation>
    <scope>NUCLEOTIDE SEQUENCE</scope>
    <source>
        <strain evidence="4">KB-2021</strain>
        <tissue evidence="4">Leaf</tissue>
    </source>
</reference>
<keyword evidence="5" id="KW-1185">Reference proteome</keyword>